<dbReference type="EMBL" id="CAFBLU010000011">
    <property type="protein sequence ID" value="CAB4873394.1"/>
    <property type="molecule type" value="Genomic_DNA"/>
</dbReference>
<sequence length="299" mass="32191">MKVLVTGGSGFIASHVIDHLKAAGHEPVNFDIRPSQWQGEEVPFFEGSITDVDALENAMAGCDAVAHLAAAADVGEVQKDPLWAEELNARGSICVLEAAKRAGVKRVVYASTIWVYQDNKELEINEDVNPALPSHLYTAGKLAGEAYCTSYKALFDLDYTILRFGIPYGPRAREATVLALFCGKILNGEPITLAGGGTQTRRFVYVEDIADAVVRSLAPEGANRIYNLVGTEETSILQVAEKAQELLGDGEVVVTEGRAGDFAGAVISGQRAEDELGWTAATDFAEGARRYVEWRKAQA</sequence>
<dbReference type="AlphaFoldDB" id="A0A6J7DXY9"/>
<accession>A0A6J7DXY9</accession>
<gene>
    <name evidence="3" type="ORF">UFOPK3444_00866</name>
</gene>
<proteinExistence type="inferred from homology"/>
<dbReference type="Pfam" id="PF01370">
    <property type="entry name" value="Epimerase"/>
    <property type="match status" value="1"/>
</dbReference>
<dbReference type="PANTHER" id="PTHR43000">
    <property type="entry name" value="DTDP-D-GLUCOSE 4,6-DEHYDRATASE-RELATED"/>
    <property type="match status" value="1"/>
</dbReference>
<dbReference type="InterPro" id="IPR036291">
    <property type="entry name" value="NAD(P)-bd_dom_sf"/>
</dbReference>
<dbReference type="InterPro" id="IPR001509">
    <property type="entry name" value="Epimerase_deHydtase"/>
</dbReference>
<comment type="similarity">
    <text evidence="1">Belongs to the NAD(P)-dependent epimerase/dehydratase family.</text>
</comment>
<dbReference type="SUPFAM" id="SSF51735">
    <property type="entry name" value="NAD(P)-binding Rossmann-fold domains"/>
    <property type="match status" value="1"/>
</dbReference>
<reference evidence="3" key="1">
    <citation type="submission" date="2020-05" db="EMBL/GenBank/DDBJ databases">
        <authorList>
            <person name="Chiriac C."/>
            <person name="Salcher M."/>
            <person name="Ghai R."/>
            <person name="Kavagutti S V."/>
        </authorList>
    </citation>
    <scope>NUCLEOTIDE SEQUENCE</scope>
</reference>
<evidence type="ECO:0000259" key="2">
    <source>
        <dbReference type="Pfam" id="PF01370"/>
    </source>
</evidence>
<name>A0A6J7DXY9_9ZZZZ</name>
<protein>
    <submittedName>
        <fullName evidence="3">Unannotated protein</fullName>
    </submittedName>
</protein>
<organism evidence="3">
    <name type="scientific">freshwater metagenome</name>
    <dbReference type="NCBI Taxonomy" id="449393"/>
    <lineage>
        <taxon>unclassified sequences</taxon>
        <taxon>metagenomes</taxon>
        <taxon>ecological metagenomes</taxon>
    </lineage>
</organism>
<evidence type="ECO:0000256" key="1">
    <source>
        <dbReference type="ARBA" id="ARBA00007637"/>
    </source>
</evidence>
<dbReference type="Gene3D" id="3.40.50.720">
    <property type="entry name" value="NAD(P)-binding Rossmann-like Domain"/>
    <property type="match status" value="1"/>
</dbReference>
<evidence type="ECO:0000313" key="3">
    <source>
        <dbReference type="EMBL" id="CAB4873394.1"/>
    </source>
</evidence>
<feature type="domain" description="NAD-dependent epimerase/dehydratase" evidence="2">
    <location>
        <begin position="3"/>
        <end position="228"/>
    </location>
</feature>